<reference evidence="4 5" key="1">
    <citation type="submission" date="2014-12" db="EMBL/GenBank/DDBJ databases">
        <title>Denitrispirillum autotrophicum gen. nov., sp. nov., Denitrifying, Facultatively Autotrophic Bacteria Isolated from Rice Paddy Soil.</title>
        <authorList>
            <person name="Ishii S."/>
            <person name="Ashida N."/>
            <person name="Ohno H."/>
            <person name="Otsuka S."/>
            <person name="Yokota A."/>
            <person name="Senoo K."/>
        </authorList>
    </citation>
    <scope>NUCLEOTIDE SEQUENCE [LARGE SCALE GENOMIC DNA]</scope>
    <source>
        <strain evidence="4 5">TSA66</strain>
    </source>
</reference>
<feature type="modified residue" description="Phosphohistidine" evidence="2">
    <location>
        <position position="66"/>
    </location>
</feature>
<gene>
    <name evidence="4" type="ORF">TSA66_09310</name>
</gene>
<dbReference type="Proteomes" id="UP000031572">
    <property type="component" value="Unassembled WGS sequence"/>
</dbReference>
<sequence>MREDSAPALGADAGACAEELDVVRGMFGAAFAELATLYRNDGMPRIESLRHAGAARDCAHVAKIAHALGGSSISIGASGLALLCKELELCAKAGELGDFGTRLAAIETEYGRISRKLQAMLQADTIDNGMTFKQQG</sequence>
<accession>A0A0C1YKH6</accession>
<dbReference type="Gene3D" id="1.20.120.160">
    <property type="entry name" value="HPT domain"/>
    <property type="match status" value="1"/>
</dbReference>
<keyword evidence="5" id="KW-1185">Reference proteome</keyword>
<comment type="caution">
    <text evidence="4">The sequence shown here is derived from an EMBL/GenBank/DDBJ whole genome shotgun (WGS) entry which is preliminary data.</text>
</comment>
<keyword evidence="2" id="KW-0597">Phosphoprotein</keyword>
<dbReference type="GO" id="GO:0000160">
    <property type="term" value="P:phosphorelay signal transduction system"/>
    <property type="evidence" value="ECO:0007669"/>
    <property type="project" value="UniProtKB-KW"/>
</dbReference>
<proteinExistence type="predicted"/>
<feature type="domain" description="HPt" evidence="3">
    <location>
        <begin position="27"/>
        <end position="120"/>
    </location>
</feature>
<name>A0A0C1YKH6_9BURK</name>
<evidence type="ECO:0000259" key="3">
    <source>
        <dbReference type="PROSITE" id="PS50894"/>
    </source>
</evidence>
<dbReference type="AlphaFoldDB" id="A0A0C1YKH6"/>
<dbReference type="PROSITE" id="PS50894">
    <property type="entry name" value="HPT"/>
    <property type="match status" value="1"/>
</dbReference>
<organism evidence="4 5">
    <name type="scientific">Noviherbaspirillum autotrophicum</name>
    <dbReference type="NCBI Taxonomy" id="709839"/>
    <lineage>
        <taxon>Bacteria</taxon>
        <taxon>Pseudomonadati</taxon>
        <taxon>Pseudomonadota</taxon>
        <taxon>Betaproteobacteria</taxon>
        <taxon>Burkholderiales</taxon>
        <taxon>Oxalobacteraceae</taxon>
        <taxon>Noviherbaspirillum</taxon>
    </lineage>
</organism>
<evidence type="ECO:0000256" key="2">
    <source>
        <dbReference type="PROSITE-ProRule" id="PRU00110"/>
    </source>
</evidence>
<protein>
    <recommendedName>
        <fullName evidence="3">HPt domain-containing protein</fullName>
    </recommendedName>
</protein>
<evidence type="ECO:0000313" key="5">
    <source>
        <dbReference type="Proteomes" id="UP000031572"/>
    </source>
</evidence>
<dbReference type="EMBL" id="JWJG01000028">
    <property type="protein sequence ID" value="KIF80972.1"/>
    <property type="molecule type" value="Genomic_DNA"/>
</dbReference>
<evidence type="ECO:0000256" key="1">
    <source>
        <dbReference type="ARBA" id="ARBA00023012"/>
    </source>
</evidence>
<evidence type="ECO:0000313" key="4">
    <source>
        <dbReference type="EMBL" id="KIF80972.1"/>
    </source>
</evidence>
<dbReference type="InterPro" id="IPR008207">
    <property type="entry name" value="Sig_transdc_His_kin_Hpt_dom"/>
</dbReference>
<dbReference type="InterPro" id="IPR036641">
    <property type="entry name" value="HPT_dom_sf"/>
</dbReference>
<keyword evidence="1" id="KW-0902">Two-component regulatory system</keyword>
<dbReference type="STRING" id="709839.TSA66_09310"/>
<dbReference type="Pfam" id="PF01627">
    <property type="entry name" value="Hpt"/>
    <property type="match status" value="1"/>
</dbReference>
<dbReference type="GO" id="GO:0004672">
    <property type="term" value="F:protein kinase activity"/>
    <property type="evidence" value="ECO:0007669"/>
    <property type="project" value="UniProtKB-ARBA"/>
</dbReference>
<dbReference type="SUPFAM" id="SSF47226">
    <property type="entry name" value="Histidine-containing phosphotransfer domain, HPT domain"/>
    <property type="match status" value="1"/>
</dbReference>